<name>A0A8A1MDE0_AJECA</name>
<dbReference type="Proteomes" id="UP000663671">
    <property type="component" value="Chromosome 1"/>
</dbReference>
<protein>
    <submittedName>
        <fullName evidence="1">WD40 repeat-containing protein</fullName>
    </submittedName>
</protein>
<proteinExistence type="predicted"/>
<sequence length="102" mass="12037">MVLDQARINFLLPLIMVRRQSIFNLPNSPVMRITTPLHSREHCNRDPETDQVFPILLARQRYKCYRTWLPNLSHQTLLQNLANNKLSPDPVRPHLINRNSTK</sequence>
<reference evidence="1" key="1">
    <citation type="submission" date="2021-01" db="EMBL/GenBank/DDBJ databases">
        <title>Chromosome-level genome assembly of a human fungal pathogen reveals clustering of transcriptionally co-regulated genes.</title>
        <authorList>
            <person name="Voorhies M."/>
            <person name="Cohen S."/>
            <person name="Shea T.P."/>
            <person name="Petrus S."/>
            <person name="Munoz J.F."/>
            <person name="Poplawski S."/>
            <person name="Goldman W.E."/>
            <person name="Michael T."/>
            <person name="Cuomo C.A."/>
            <person name="Sil A."/>
            <person name="Beyhan S."/>
        </authorList>
    </citation>
    <scope>NUCLEOTIDE SEQUENCE</scope>
    <source>
        <strain evidence="1">WU24</strain>
    </source>
</reference>
<dbReference type="AlphaFoldDB" id="A0A8A1MDE0"/>
<organism evidence="1 2">
    <name type="scientific">Ajellomyces capsulatus</name>
    <name type="common">Darling's disease fungus</name>
    <name type="synonym">Histoplasma capsulatum</name>
    <dbReference type="NCBI Taxonomy" id="5037"/>
    <lineage>
        <taxon>Eukaryota</taxon>
        <taxon>Fungi</taxon>
        <taxon>Dikarya</taxon>
        <taxon>Ascomycota</taxon>
        <taxon>Pezizomycotina</taxon>
        <taxon>Eurotiomycetes</taxon>
        <taxon>Eurotiomycetidae</taxon>
        <taxon>Onygenales</taxon>
        <taxon>Ajellomycetaceae</taxon>
        <taxon>Histoplasma</taxon>
    </lineage>
</organism>
<gene>
    <name evidence="1" type="ORF">I7I51_01584</name>
</gene>
<evidence type="ECO:0000313" key="1">
    <source>
        <dbReference type="EMBL" id="QSS64516.1"/>
    </source>
</evidence>
<dbReference type="EMBL" id="CP069114">
    <property type="protein sequence ID" value="QSS64516.1"/>
    <property type="molecule type" value="Genomic_DNA"/>
</dbReference>
<evidence type="ECO:0000313" key="2">
    <source>
        <dbReference type="Proteomes" id="UP000663671"/>
    </source>
</evidence>
<dbReference type="VEuPathDB" id="FungiDB:I7I51_01584"/>
<accession>A0A8A1MDE0</accession>